<keyword evidence="6 8" id="KW-0687">Ribonucleoprotein</keyword>
<evidence type="ECO:0000256" key="9">
    <source>
        <dbReference type="SAM" id="MobiDB-lite"/>
    </source>
</evidence>
<keyword evidence="13" id="KW-1185">Reference proteome</keyword>
<dbReference type="InterPro" id="IPR036510">
    <property type="entry name" value="Ribosomal_bS20_sf"/>
</dbReference>
<dbReference type="GO" id="GO:0005829">
    <property type="term" value="C:cytosol"/>
    <property type="evidence" value="ECO:0007669"/>
    <property type="project" value="TreeGrafter"/>
</dbReference>
<dbReference type="OrthoDB" id="9807974at2"/>
<evidence type="ECO:0000256" key="7">
    <source>
        <dbReference type="ARBA" id="ARBA00035136"/>
    </source>
</evidence>
<dbReference type="GO" id="GO:0070181">
    <property type="term" value="F:small ribosomal subunit rRNA binding"/>
    <property type="evidence" value="ECO:0007669"/>
    <property type="project" value="TreeGrafter"/>
</dbReference>
<dbReference type="GO" id="GO:0006412">
    <property type="term" value="P:translation"/>
    <property type="evidence" value="ECO:0007669"/>
    <property type="project" value="UniProtKB-UniRule"/>
</dbReference>
<evidence type="ECO:0000256" key="5">
    <source>
        <dbReference type="ARBA" id="ARBA00022980"/>
    </source>
</evidence>
<evidence type="ECO:0000313" key="10">
    <source>
        <dbReference type="EMBL" id="QJT08184.1"/>
    </source>
</evidence>
<dbReference type="Proteomes" id="UP000434052">
    <property type="component" value="Unassembled WGS sequence"/>
</dbReference>
<organism evidence="11 12">
    <name type="scientific">Oceanidesulfovibrio marinus</name>
    <dbReference type="NCBI Taxonomy" id="370038"/>
    <lineage>
        <taxon>Bacteria</taxon>
        <taxon>Pseudomonadati</taxon>
        <taxon>Thermodesulfobacteriota</taxon>
        <taxon>Desulfovibrionia</taxon>
        <taxon>Desulfovibrionales</taxon>
        <taxon>Desulfovibrionaceae</taxon>
        <taxon>Oceanidesulfovibrio</taxon>
    </lineage>
</organism>
<reference evidence="11 12" key="1">
    <citation type="submission" date="2018-06" db="EMBL/GenBank/DDBJ databases">
        <title>Complete genome of Desulfovibrio marinus P48SEP.</title>
        <authorList>
            <person name="Crispim J.S."/>
            <person name="Vidigal P.M.P."/>
            <person name="Silva L.C.F."/>
            <person name="Araujo L.C."/>
            <person name="Laguardia C.N."/>
            <person name="Dias R.S."/>
            <person name="Sousa M.P."/>
            <person name="Paula S.O."/>
            <person name="Silva C."/>
        </authorList>
    </citation>
    <scope>NUCLEOTIDE SEQUENCE [LARGE SCALE GENOMIC DNA]</scope>
    <source>
        <strain evidence="11 12">P48SEP</strain>
    </source>
</reference>
<feature type="region of interest" description="Disordered" evidence="9">
    <location>
        <begin position="1"/>
        <end position="23"/>
    </location>
</feature>
<name>A0A6P1ZMC0_9BACT</name>
<proteinExistence type="inferred from homology"/>
<dbReference type="AlphaFoldDB" id="A0A6P1ZMC0"/>
<dbReference type="FunFam" id="1.20.58.110:FF:000001">
    <property type="entry name" value="30S ribosomal protein S20"/>
    <property type="match status" value="1"/>
</dbReference>
<sequence length="90" mass="10335">MANHKSALKRHRQSLKRRDRNRAVKTRVRNLIKRVRTAVEQNDREAAQQALVDATSALDKAATKKVYHWRGAARRISRLHQAVNKIGEAS</sequence>
<dbReference type="PANTHER" id="PTHR33398:SF1">
    <property type="entry name" value="SMALL RIBOSOMAL SUBUNIT PROTEIN BS20C"/>
    <property type="match status" value="1"/>
</dbReference>
<dbReference type="InterPro" id="IPR002583">
    <property type="entry name" value="Ribosomal_bS20"/>
</dbReference>
<dbReference type="Pfam" id="PF01649">
    <property type="entry name" value="Ribosomal_S20p"/>
    <property type="match status" value="1"/>
</dbReference>
<accession>A0A6P1ZMC0</accession>
<dbReference type="HAMAP" id="MF_00500">
    <property type="entry name" value="Ribosomal_bS20"/>
    <property type="match status" value="1"/>
</dbReference>
<dbReference type="Gene3D" id="1.20.58.110">
    <property type="entry name" value="Ribosomal protein S20"/>
    <property type="match status" value="1"/>
</dbReference>
<dbReference type="GO" id="GO:0003735">
    <property type="term" value="F:structural constituent of ribosome"/>
    <property type="evidence" value="ECO:0007669"/>
    <property type="project" value="InterPro"/>
</dbReference>
<reference evidence="10 13" key="2">
    <citation type="submission" date="2019-04" db="EMBL/GenBank/DDBJ databases">
        <title>Isolation and culture of sulfate reducing bacteria from the cold seep of the South China Sea.</title>
        <authorList>
            <person name="Sun C."/>
            <person name="Liu R."/>
        </authorList>
    </citation>
    <scope>NUCLEOTIDE SEQUENCE [LARGE SCALE GENOMIC DNA]</scope>
    <source>
        <strain evidence="10 13">CS1</strain>
    </source>
</reference>
<evidence type="ECO:0000256" key="1">
    <source>
        <dbReference type="ARBA" id="ARBA00003134"/>
    </source>
</evidence>
<dbReference type="SUPFAM" id="SSF46992">
    <property type="entry name" value="Ribosomal protein S20"/>
    <property type="match status" value="1"/>
</dbReference>
<evidence type="ECO:0000313" key="12">
    <source>
        <dbReference type="Proteomes" id="UP000434052"/>
    </source>
</evidence>
<dbReference type="PANTHER" id="PTHR33398">
    <property type="entry name" value="30S RIBOSOMAL PROTEIN S20"/>
    <property type="match status" value="1"/>
</dbReference>
<evidence type="ECO:0000256" key="3">
    <source>
        <dbReference type="ARBA" id="ARBA00022730"/>
    </source>
</evidence>
<keyword evidence="5 8" id="KW-0689">Ribosomal protein</keyword>
<evidence type="ECO:0000256" key="8">
    <source>
        <dbReference type="HAMAP-Rule" id="MF_00500"/>
    </source>
</evidence>
<keyword evidence="3 8" id="KW-0699">rRNA-binding</keyword>
<dbReference type="EMBL" id="CP039543">
    <property type="protein sequence ID" value="QJT08184.1"/>
    <property type="molecule type" value="Genomic_DNA"/>
</dbReference>
<evidence type="ECO:0000313" key="13">
    <source>
        <dbReference type="Proteomes" id="UP000503251"/>
    </source>
</evidence>
<dbReference type="Proteomes" id="UP000503251">
    <property type="component" value="Chromosome"/>
</dbReference>
<comment type="similarity">
    <text evidence="2 8">Belongs to the bacterial ribosomal protein bS20 family.</text>
</comment>
<keyword evidence="4 8" id="KW-0694">RNA-binding</keyword>
<comment type="function">
    <text evidence="1 8">Binds directly to 16S ribosomal RNA.</text>
</comment>
<dbReference type="RefSeq" id="WP_144234634.1">
    <property type="nucleotide sequence ID" value="NZ_CP039543.1"/>
</dbReference>
<evidence type="ECO:0000256" key="2">
    <source>
        <dbReference type="ARBA" id="ARBA00007634"/>
    </source>
</evidence>
<evidence type="ECO:0000256" key="6">
    <source>
        <dbReference type="ARBA" id="ARBA00023274"/>
    </source>
</evidence>
<gene>
    <name evidence="8" type="primary">rpsT</name>
    <name evidence="11" type="ORF">DQK91_06680</name>
    <name evidence="10" type="ORF">E8L03_04260</name>
</gene>
<evidence type="ECO:0000313" key="11">
    <source>
        <dbReference type="EMBL" id="TVM35079.1"/>
    </source>
</evidence>
<dbReference type="NCBIfam" id="TIGR00029">
    <property type="entry name" value="S20"/>
    <property type="match status" value="1"/>
</dbReference>
<evidence type="ECO:0000256" key="4">
    <source>
        <dbReference type="ARBA" id="ARBA00022884"/>
    </source>
</evidence>
<dbReference type="EMBL" id="QMIF01000003">
    <property type="protein sequence ID" value="TVM35079.1"/>
    <property type="molecule type" value="Genomic_DNA"/>
</dbReference>
<dbReference type="GO" id="GO:0015935">
    <property type="term" value="C:small ribosomal subunit"/>
    <property type="evidence" value="ECO:0007669"/>
    <property type="project" value="TreeGrafter"/>
</dbReference>
<protein>
    <recommendedName>
        <fullName evidence="7 8">Small ribosomal subunit protein bS20</fullName>
    </recommendedName>
</protein>